<gene>
    <name evidence="3" type="ORF">ACIGXA_14810</name>
</gene>
<organism evidence="3 4">
    <name type="scientific">Streptomyces fildesensis</name>
    <dbReference type="NCBI Taxonomy" id="375757"/>
    <lineage>
        <taxon>Bacteria</taxon>
        <taxon>Bacillati</taxon>
        <taxon>Actinomycetota</taxon>
        <taxon>Actinomycetes</taxon>
        <taxon>Kitasatosporales</taxon>
        <taxon>Streptomycetaceae</taxon>
        <taxon>Streptomyces</taxon>
    </lineage>
</organism>
<reference evidence="3 4" key="1">
    <citation type="submission" date="2024-10" db="EMBL/GenBank/DDBJ databases">
        <title>The Natural Products Discovery Center: Release of the First 8490 Sequenced Strains for Exploring Actinobacteria Biosynthetic Diversity.</title>
        <authorList>
            <person name="Kalkreuter E."/>
            <person name="Kautsar S.A."/>
            <person name="Yang D."/>
            <person name="Bader C.D."/>
            <person name="Teijaro C.N."/>
            <person name="Fluegel L."/>
            <person name="Davis C.M."/>
            <person name="Simpson J.R."/>
            <person name="Lauterbach L."/>
            <person name="Steele A.D."/>
            <person name="Gui C."/>
            <person name="Meng S."/>
            <person name="Li G."/>
            <person name="Viehrig K."/>
            <person name="Ye F."/>
            <person name="Su P."/>
            <person name="Kiefer A.F."/>
            <person name="Nichols A."/>
            <person name="Cepeda A.J."/>
            <person name="Yan W."/>
            <person name="Fan B."/>
            <person name="Jiang Y."/>
            <person name="Adhikari A."/>
            <person name="Zheng C.-J."/>
            <person name="Schuster L."/>
            <person name="Cowan T.M."/>
            <person name="Smanski M.J."/>
            <person name="Chevrette M.G."/>
            <person name="De Carvalho L.P.S."/>
            <person name="Shen B."/>
        </authorList>
    </citation>
    <scope>NUCLEOTIDE SEQUENCE [LARGE SCALE GENOMIC DNA]</scope>
    <source>
        <strain evidence="3 4">NPDC053399</strain>
    </source>
</reference>
<accession>A0ABW8C795</accession>
<feature type="signal peptide" evidence="1">
    <location>
        <begin position="1"/>
        <end position="29"/>
    </location>
</feature>
<proteinExistence type="predicted"/>
<dbReference type="Pfam" id="PF19811">
    <property type="entry name" value="DUF6294"/>
    <property type="match status" value="1"/>
</dbReference>
<evidence type="ECO:0000313" key="4">
    <source>
        <dbReference type="Proteomes" id="UP001614394"/>
    </source>
</evidence>
<keyword evidence="4" id="KW-1185">Reference proteome</keyword>
<name>A0ABW8C795_9ACTN</name>
<evidence type="ECO:0000256" key="1">
    <source>
        <dbReference type="SAM" id="SignalP"/>
    </source>
</evidence>
<dbReference type="RefSeq" id="WP_399648635.1">
    <property type="nucleotide sequence ID" value="NZ_JBITYG010000004.1"/>
</dbReference>
<feature type="domain" description="DUF6294" evidence="2">
    <location>
        <begin position="78"/>
        <end position="165"/>
    </location>
</feature>
<sequence>MKLNLKAVLGMAISTGLAFSIVTPATAEAASPTATKAISSVTANTAKVVAGKDATGAWKRWTWGFQHVGDCSMFEGASWTIVDNGTASFDGWVTSSDTNDIWHMRLVLLDKDGREIDALIGGPPSAPEWFSQGLPDPRYRYHWTAYGSYRNVFPSVQGMRMYSSC</sequence>
<dbReference type="InterPro" id="IPR046261">
    <property type="entry name" value="DUF6294"/>
</dbReference>
<evidence type="ECO:0000259" key="2">
    <source>
        <dbReference type="Pfam" id="PF19811"/>
    </source>
</evidence>
<feature type="chain" id="PRO_5047188844" evidence="1">
    <location>
        <begin position="30"/>
        <end position="165"/>
    </location>
</feature>
<keyword evidence="1" id="KW-0732">Signal</keyword>
<dbReference type="EMBL" id="JBITYG010000004">
    <property type="protein sequence ID" value="MFI9101787.1"/>
    <property type="molecule type" value="Genomic_DNA"/>
</dbReference>
<evidence type="ECO:0000313" key="3">
    <source>
        <dbReference type="EMBL" id="MFI9101787.1"/>
    </source>
</evidence>
<comment type="caution">
    <text evidence="3">The sequence shown here is derived from an EMBL/GenBank/DDBJ whole genome shotgun (WGS) entry which is preliminary data.</text>
</comment>
<protein>
    <submittedName>
        <fullName evidence="3">DUF6294 family protein</fullName>
    </submittedName>
</protein>
<dbReference type="Proteomes" id="UP001614394">
    <property type="component" value="Unassembled WGS sequence"/>
</dbReference>